<feature type="domain" description="Protein kinase" evidence="11">
    <location>
        <begin position="71"/>
        <end position="339"/>
    </location>
</feature>
<keyword evidence="2 12" id="KW-0723">Serine/threonine-protein kinase</keyword>
<keyword evidence="5 12" id="KW-0418">Kinase</keyword>
<dbReference type="PANTHER" id="PTHR24363">
    <property type="entry name" value="SERINE/THREONINE PROTEIN KINASE"/>
    <property type="match status" value="1"/>
</dbReference>
<name>K9WN06_9CYAN</name>
<evidence type="ECO:0000259" key="11">
    <source>
        <dbReference type="PROSITE" id="PS50011"/>
    </source>
</evidence>
<keyword evidence="10" id="KW-1133">Transmembrane helix</keyword>
<feature type="compositionally biased region" description="Polar residues" evidence="9">
    <location>
        <begin position="363"/>
        <end position="378"/>
    </location>
</feature>
<dbReference type="KEGG" id="mic:Mic7113_5544"/>
<dbReference type="EC" id="2.7.11.1" evidence="1"/>
<dbReference type="Pfam" id="PF00069">
    <property type="entry name" value="Pkinase"/>
    <property type="match status" value="1"/>
</dbReference>
<dbReference type="Gene3D" id="1.10.510.10">
    <property type="entry name" value="Transferase(Phosphotransferase) domain 1"/>
    <property type="match status" value="1"/>
</dbReference>
<reference evidence="12 13" key="1">
    <citation type="submission" date="2012-06" db="EMBL/GenBank/DDBJ databases">
        <title>Finished chromosome of genome of Microcoleus sp. PCC 7113.</title>
        <authorList>
            <consortium name="US DOE Joint Genome Institute"/>
            <person name="Gugger M."/>
            <person name="Coursin T."/>
            <person name="Rippka R."/>
            <person name="Tandeau De Marsac N."/>
            <person name="Huntemann M."/>
            <person name="Wei C.-L."/>
            <person name="Han J."/>
            <person name="Detter J.C."/>
            <person name="Han C."/>
            <person name="Tapia R."/>
            <person name="Chen A."/>
            <person name="Kyrpides N."/>
            <person name="Mavromatis K."/>
            <person name="Markowitz V."/>
            <person name="Szeto E."/>
            <person name="Ivanova N."/>
            <person name="Pagani I."/>
            <person name="Pati A."/>
            <person name="Goodwin L."/>
            <person name="Nordberg H.P."/>
            <person name="Cantor M.N."/>
            <person name="Hua S.X."/>
            <person name="Woyke T."/>
            <person name="Kerfeld C.A."/>
        </authorList>
    </citation>
    <scope>NUCLEOTIDE SEQUENCE [LARGE SCALE GENOMIC DNA]</scope>
    <source>
        <strain evidence="12 13">PCC 7113</strain>
    </source>
</reference>
<feature type="transmembrane region" description="Helical" evidence="10">
    <location>
        <begin position="469"/>
        <end position="495"/>
    </location>
</feature>
<keyword evidence="10" id="KW-0472">Membrane</keyword>
<dbReference type="CDD" id="cd14014">
    <property type="entry name" value="STKc_PknB_like"/>
    <property type="match status" value="1"/>
</dbReference>
<dbReference type="SUPFAM" id="SSF56112">
    <property type="entry name" value="Protein kinase-like (PK-like)"/>
    <property type="match status" value="1"/>
</dbReference>
<evidence type="ECO:0000256" key="5">
    <source>
        <dbReference type="ARBA" id="ARBA00022777"/>
    </source>
</evidence>
<keyword evidence="3" id="KW-0808">Transferase</keyword>
<evidence type="ECO:0000256" key="9">
    <source>
        <dbReference type="SAM" id="MobiDB-lite"/>
    </source>
</evidence>
<dbReference type="eggNOG" id="COG0515">
    <property type="taxonomic scope" value="Bacteria"/>
</dbReference>
<evidence type="ECO:0000256" key="2">
    <source>
        <dbReference type="ARBA" id="ARBA00022527"/>
    </source>
</evidence>
<evidence type="ECO:0000256" key="10">
    <source>
        <dbReference type="SAM" id="Phobius"/>
    </source>
</evidence>
<keyword evidence="6" id="KW-0067">ATP-binding</keyword>
<keyword evidence="10" id="KW-0812">Transmembrane</keyword>
<dbReference type="HOGENOM" id="CLU_000288_135_7_3"/>
<accession>K9WN06</accession>
<dbReference type="GO" id="GO:0005524">
    <property type="term" value="F:ATP binding"/>
    <property type="evidence" value="ECO:0007669"/>
    <property type="project" value="UniProtKB-KW"/>
</dbReference>
<dbReference type="PATRIC" id="fig|1173027.3.peg.6140"/>
<comment type="catalytic activity">
    <reaction evidence="8">
        <text>L-seryl-[protein] + ATP = O-phospho-L-seryl-[protein] + ADP + H(+)</text>
        <dbReference type="Rhea" id="RHEA:17989"/>
        <dbReference type="Rhea" id="RHEA-COMP:9863"/>
        <dbReference type="Rhea" id="RHEA-COMP:11604"/>
        <dbReference type="ChEBI" id="CHEBI:15378"/>
        <dbReference type="ChEBI" id="CHEBI:29999"/>
        <dbReference type="ChEBI" id="CHEBI:30616"/>
        <dbReference type="ChEBI" id="CHEBI:83421"/>
        <dbReference type="ChEBI" id="CHEBI:456216"/>
        <dbReference type="EC" id="2.7.11.1"/>
    </reaction>
</comment>
<proteinExistence type="predicted"/>
<comment type="catalytic activity">
    <reaction evidence="7">
        <text>L-threonyl-[protein] + ATP = O-phospho-L-threonyl-[protein] + ADP + H(+)</text>
        <dbReference type="Rhea" id="RHEA:46608"/>
        <dbReference type="Rhea" id="RHEA-COMP:11060"/>
        <dbReference type="Rhea" id="RHEA-COMP:11605"/>
        <dbReference type="ChEBI" id="CHEBI:15378"/>
        <dbReference type="ChEBI" id="CHEBI:30013"/>
        <dbReference type="ChEBI" id="CHEBI:30616"/>
        <dbReference type="ChEBI" id="CHEBI:61977"/>
        <dbReference type="ChEBI" id="CHEBI:456216"/>
        <dbReference type="EC" id="2.7.11.1"/>
    </reaction>
</comment>
<dbReference type="PANTHER" id="PTHR24363:SF0">
    <property type="entry name" value="SERINE_THREONINE KINASE LIKE DOMAIN CONTAINING 1"/>
    <property type="match status" value="1"/>
</dbReference>
<dbReference type="InterPro" id="IPR000719">
    <property type="entry name" value="Prot_kinase_dom"/>
</dbReference>
<feature type="transmembrane region" description="Helical" evidence="10">
    <location>
        <begin position="426"/>
        <end position="448"/>
    </location>
</feature>
<sequence length="498" mass="55711">MGLAKLVLMRDKSKLVTLESSLMNAIACTSCGKDNLSRARFCSRCGIPLPQQNPHLVGSHLAPGTRLRDRYVIVRPLGQGGMGRTYLAEDTGRFNEWVTLKELMPTLQGTKALQKAEELFQREAAILYKLSSPQIPRFWEFFREGKRLFLVQDYIEGKTYQTLLEERMALGQRFSEAEMVELLWQLLVVLSYLHSLGVIHRDISPDNIICRASDGLPILIDLGGVVEIPLEVGQTVSSSSPSVPFSSKTRLGKMGYSPDEQMRLGIVAPHSDLYALAVTALVLMTGKHPQDLIDSDTLHWIWQQELALSPRMSFMLNRMLAPHPSDRFHSADQVLEYLLATATDVPVATRMLNTIAFIPKASSSRSNSVHPTPKNNSGEGKLLDSSIAVPQEIPGWNWGAFFFPGLWCIPNQVWVGLIAWSDLSIITLPFTMGMTWPMMAIILGVKGNEWAWKSRRWKSIKAFKRHQRLWAIAGFILVSVFIAVLALIIVMIVMATAV</sequence>
<protein>
    <recommendedName>
        <fullName evidence="1">non-specific serine/threonine protein kinase</fullName>
        <ecNumber evidence="1">2.7.11.1</ecNumber>
    </recommendedName>
</protein>
<dbReference type="Gene3D" id="3.30.200.20">
    <property type="entry name" value="Phosphorylase Kinase, domain 1"/>
    <property type="match status" value="1"/>
</dbReference>
<keyword evidence="4" id="KW-0547">Nucleotide-binding</keyword>
<evidence type="ECO:0000256" key="8">
    <source>
        <dbReference type="ARBA" id="ARBA00048679"/>
    </source>
</evidence>
<dbReference type="Proteomes" id="UP000010471">
    <property type="component" value="Chromosome"/>
</dbReference>
<evidence type="ECO:0000313" key="13">
    <source>
        <dbReference type="Proteomes" id="UP000010471"/>
    </source>
</evidence>
<dbReference type="RefSeq" id="WP_015185309.1">
    <property type="nucleotide sequence ID" value="NC_019738.1"/>
</dbReference>
<dbReference type="AlphaFoldDB" id="K9WN06"/>
<dbReference type="GO" id="GO:0004674">
    <property type="term" value="F:protein serine/threonine kinase activity"/>
    <property type="evidence" value="ECO:0007669"/>
    <property type="project" value="UniProtKB-KW"/>
</dbReference>
<evidence type="ECO:0000256" key="6">
    <source>
        <dbReference type="ARBA" id="ARBA00022840"/>
    </source>
</evidence>
<evidence type="ECO:0000256" key="4">
    <source>
        <dbReference type="ARBA" id="ARBA00022741"/>
    </source>
</evidence>
<dbReference type="InterPro" id="IPR011009">
    <property type="entry name" value="Kinase-like_dom_sf"/>
</dbReference>
<keyword evidence="13" id="KW-1185">Reference proteome</keyword>
<evidence type="ECO:0000256" key="7">
    <source>
        <dbReference type="ARBA" id="ARBA00047899"/>
    </source>
</evidence>
<evidence type="ECO:0000313" key="12">
    <source>
        <dbReference type="EMBL" id="AFZ21176.1"/>
    </source>
</evidence>
<dbReference type="STRING" id="1173027.Mic7113_5544"/>
<feature type="region of interest" description="Disordered" evidence="9">
    <location>
        <begin position="363"/>
        <end position="382"/>
    </location>
</feature>
<dbReference type="PROSITE" id="PS50011">
    <property type="entry name" value="PROTEIN_KINASE_DOM"/>
    <property type="match status" value="1"/>
</dbReference>
<evidence type="ECO:0000256" key="1">
    <source>
        <dbReference type="ARBA" id="ARBA00012513"/>
    </source>
</evidence>
<dbReference type="EMBL" id="CP003630">
    <property type="protein sequence ID" value="AFZ21176.1"/>
    <property type="molecule type" value="Genomic_DNA"/>
</dbReference>
<gene>
    <name evidence="12" type="ORF">Mic7113_5544</name>
</gene>
<evidence type="ECO:0000256" key="3">
    <source>
        <dbReference type="ARBA" id="ARBA00022679"/>
    </source>
</evidence>
<organism evidence="12 13">
    <name type="scientific">Allocoleopsis franciscana PCC 7113</name>
    <dbReference type="NCBI Taxonomy" id="1173027"/>
    <lineage>
        <taxon>Bacteria</taxon>
        <taxon>Bacillati</taxon>
        <taxon>Cyanobacteriota</taxon>
        <taxon>Cyanophyceae</taxon>
        <taxon>Coleofasciculales</taxon>
        <taxon>Coleofasciculaceae</taxon>
        <taxon>Allocoleopsis</taxon>
        <taxon>Allocoleopsis franciscana</taxon>
    </lineage>
</organism>